<comment type="caution">
    <text evidence="5">The sequence shown here is derived from an EMBL/GenBank/DDBJ whole genome shotgun (WGS) entry which is preliminary data.</text>
</comment>
<evidence type="ECO:0000256" key="3">
    <source>
        <dbReference type="ARBA" id="ARBA00022691"/>
    </source>
</evidence>
<dbReference type="Pfam" id="PF01596">
    <property type="entry name" value="Methyltransf_3"/>
    <property type="match status" value="1"/>
</dbReference>
<dbReference type="CDD" id="cd02440">
    <property type="entry name" value="AdoMet_MTases"/>
    <property type="match status" value="1"/>
</dbReference>
<evidence type="ECO:0008006" key="7">
    <source>
        <dbReference type="Google" id="ProtNLM"/>
    </source>
</evidence>
<sequence length="260" mass="29073">MTGTASDFGGRLRLGEEKYCEKYSTPFKQPFQRVLDSISKETKETLSNPHMMVSEVQARLLKELVALMRPTRVLEIGGFTGYSAVAMASALQPNTKIVSLELDPKHIEIAKRQISSAGLQDKIEFIQGPANESLLNLAGTQYDFIFLGKSMCVYVCVYMLDTSLDADKGGYIHYFDTIMEHHLLSDQGVLIVDNVLYFGQVHKSIPGFSHENEPVTTEASKNIKKVASKVHKFNEHIANDTRVESTILPIFDGITIIRKK</sequence>
<dbReference type="PROSITE" id="PS51682">
    <property type="entry name" value="SAM_OMT_I"/>
    <property type="match status" value="1"/>
</dbReference>
<dbReference type="PANTHER" id="PTHR10509">
    <property type="entry name" value="O-METHYLTRANSFERASE-RELATED"/>
    <property type="match status" value="1"/>
</dbReference>
<name>A0A367IRY4_RHIST</name>
<dbReference type="PANTHER" id="PTHR10509:SF14">
    <property type="entry name" value="CAFFEOYL-COA O-METHYLTRANSFERASE 3-RELATED"/>
    <property type="match status" value="1"/>
</dbReference>
<evidence type="ECO:0000256" key="1">
    <source>
        <dbReference type="ARBA" id="ARBA00022603"/>
    </source>
</evidence>
<comment type="similarity">
    <text evidence="4">Belongs to the class I-like SAM-binding methyltransferase superfamily. Cation-dependent O-methyltransferase family.</text>
</comment>
<dbReference type="InterPro" id="IPR050362">
    <property type="entry name" value="Cation-dep_OMT"/>
</dbReference>
<accession>A0A367IRY4</accession>
<dbReference type="GO" id="GO:0008757">
    <property type="term" value="F:S-adenosylmethionine-dependent methyltransferase activity"/>
    <property type="evidence" value="ECO:0007669"/>
    <property type="project" value="TreeGrafter"/>
</dbReference>
<dbReference type="InterPro" id="IPR002935">
    <property type="entry name" value="SAM_O-MeTrfase"/>
</dbReference>
<dbReference type="AlphaFoldDB" id="A0A367IRY4"/>
<dbReference type="SUPFAM" id="SSF53335">
    <property type="entry name" value="S-adenosyl-L-methionine-dependent methyltransferases"/>
    <property type="match status" value="1"/>
</dbReference>
<dbReference type="EMBL" id="PJQM01006018">
    <property type="protein sequence ID" value="RCH80412.1"/>
    <property type="molecule type" value="Genomic_DNA"/>
</dbReference>
<organism evidence="5 6">
    <name type="scientific">Rhizopus stolonifer</name>
    <name type="common">Rhizopus nigricans</name>
    <dbReference type="NCBI Taxonomy" id="4846"/>
    <lineage>
        <taxon>Eukaryota</taxon>
        <taxon>Fungi</taxon>
        <taxon>Fungi incertae sedis</taxon>
        <taxon>Mucoromycota</taxon>
        <taxon>Mucoromycotina</taxon>
        <taxon>Mucoromycetes</taxon>
        <taxon>Mucorales</taxon>
        <taxon>Mucorineae</taxon>
        <taxon>Rhizopodaceae</taxon>
        <taxon>Rhizopus</taxon>
    </lineage>
</organism>
<keyword evidence="2" id="KW-0808">Transferase</keyword>
<evidence type="ECO:0000256" key="2">
    <source>
        <dbReference type="ARBA" id="ARBA00022679"/>
    </source>
</evidence>
<keyword evidence="1" id="KW-0489">Methyltransferase</keyword>
<proteinExistence type="inferred from homology"/>
<dbReference type="Gene3D" id="3.40.50.150">
    <property type="entry name" value="Vaccinia Virus protein VP39"/>
    <property type="match status" value="1"/>
</dbReference>
<keyword evidence="6" id="KW-1185">Reference proteome</keyword>
<evidence type="ECO:0000313" key="5">
    <source>
        <dbReference type="EMBL" id="RCH80412.1"/>
    </source>
</evidence>
<protein>
    <recommendedName>
        <fullName evidence="7">O-methyltransferase</fullName>
    </recommendedName>
</protein>
<gene>
    <name evidence="5" type="ORF">CU098_006944</name>
</gene>
<dbReference type="Proteomes" id="UP000253551">
    <property type="component" value="Unassembled WGS sequence"/>
</dbReference>
<evidence type="ECO:0000313" key="6">
    <source>
        <dbReference type="Proteomes" id="UP000253551"/>
    </source>
</evidence>
<keyword evidence="3" id="KW-0949">S-adenosyl-L-methionine</keyword>
<dbReference type="STRING" id="4846.A0A367IRY4"/>
<dbReference type="OrthoDB" id="10251242at2759"/>
<dbReference type="InterPro" id="IPR029063">
    <property type="entry name" value="SAM-dependent_MTases_sf"/>
</dbReference>
<evidence type="ECO:0000256" key="4">
    <source>
        <dbReference type="ARBA" id="ARBA00023453"/>
    </source>
</evidence>
<reference evidence="5 6" key="1">
    <citation type="journal article" date="2018" name="G3 (Bethesda)">
        <title>Phylogenetic and Phylogenomic Definition of Rhizopus Species.</title>
        <authorList>
            <person name="Gryganskyi A.P."/>
            <person name="Golan J."/>
            <person name="Dolatabadi S."/>
            <person name="Mondo S."/>
            <person name="Robb S."/>
            <person name="Idnurm A."/>
            <person name="Muszewska A."/>
            <person name="Steczkiewicz K."/>
            <person name="Masonjones S."/>
            <person name="Liao H.L."/>
            <person name="Gajdeczka M.T."/>
            <person name="Anike F."/>
            <person name="Vuek A."/>
            <person name="Anishchenko I.M."/>
            <person name="Voigt K."/>
            <person name="de Hoog G.S."/>
            <person name="Smith M.E."/>
            <person name="Heitman J."/>
            <person name="Vilgalys R."/>
            <person name="Stajich J.E."/>
        </authorList>
    </citation>
    <scope>NUCLEOTIDE SEQUENCE [LARGE SCALE GENOMIC DNA]</scope>
    <source>
        <strain evidence="5 6">LSU 92-RS-03</strain>
    </source>
</reference>
<dbReference type="GO" id="GO:0008171">
    <property type="term" value="F:O-methyltransferase activity"/>
    <property type="evidence" value="ECO:0007669"/>
    <property type="project" value="InterPro"/>
</dbReference>
<dbReference type="GO" id="GO:0032259">
    <property type="term" value="P:methylation"/>
    <property type="evidence" value="ECO:0007669"/>
    <property type="project" value="UniProtKB-KW"/>
</dbReference>